<organism evidence="5 6">
    <name type="scientific">Nocardioides zeae</name>
    <dbReference type="NCBI Taxonomy" id="1457234"/>
    <lineage>
        <taxon>Bacteria</taxon>
        <taxon>Bacillati</taxon>
        <taxon>Actinomycetota</taxon>
        <taxon>Actinomycetes</taxon>
        <taxon>Propionibacteriales</taxon>
        <taxon>Nocardioidaceae</taxon>
        <taxon>Nocardioides</taxon>
    </lineage>
</organism>
<dbReference type="PANTHER" id="PTHR20857">
    <property type="entry name" value="THIAMINE-PHOSPHATE PYROPHOSPHORYLASE"/>
    <property type="match status" value="1"/>
</dbReference>
<dbReference type="InterPro" id="IPR013785">
    <property type="entry name" value="Aldolase_TIM"/>
</dbReference>
<dbReference type="RefSeq" id="WP_307199903.1">
    <property type="nucleotide sequence ID" value="NZ_JAUTAN010000001.1"/>
</dbReference>
<dbReference type="InterPro" id="IPR036206">
    <property type="entry name" value="ThiamineP_synth_sf"/>
</dbReference>
<protein>
    <submittedName>
        <fullName evidence="5">Thiamine-phosphate pyrophosphorylase</fullName>
        <ecNumber evidence="5">2.5.1.3</ecNumber>
    </submittedName>
</protein>
<dbReference type="InterPro" id="IPR022998">
    <property type="entry name" value="ThiamineP_synth_TenI"/>
</dbReference>
<gene>
    <name evidence="5" type="ORF">QE405_001788</name>
</gene>
<keyword evidence="5" id="KW-0808">Transferase</keyword>
<keyword evidence="3" id="KW-0784">Thiamine biosynthesis</keyword>
<dbReference type="AlphaFoldDB" id="A0AAJ1TZ31"/>
<evidence type="ECO:0000256" key="3">
    <source>
        <dbReference type="ARBA" id="ARBA00022977"/>
    </source>
</evidence>
<dbReference type="Gene3D" id="3.20.20.70">
    <property type="entry name" value="Aldolase class I"/>
    <property type="match status" value="1"/>
</dbReference>
<evidence type="ECO:0000256" key="2">
    <source>
        <dbReference type="ARBA" id="ARBA00004948"/>
    </source>
</evidence>
<dbReference type="SUPFAM" id="SSF51391">
    <property type="entry name" value="Thiamin phosphate synthase"/>
    <property type="match status" value="1"/>
</dbReference>
<accession>A0AAJ1TZ31</accession>
<dbReference type="GO" id="GO:0005737">
    <property type="term" value="C:cytoplasm"/>
    <property type="evidence" value="ECO:0007669"/>
    <property type="project" value="TreeGrafter"/>
</dbReference>
<feature type="domain" description="Thiamine phosphate synthase/TenI" evidence="4">
    <location>
        <begin position="6"/>
        <end position="172"/>
    </location>
</feature>
<proteinExistence type="predicted"/>
<evidence type="ECO:0000313" key="5">
    <source>
        <dbReference type="EMBL" id="MDQ1104504.1"/>
    </source>
</evidence>
<evidence type="ECO:0000313" key="6">
    <source>
        <dbReference type="Proteomes" id="UP001239215"/>
    </source>
</evidence>
<dbReference type="Pfam" id="PF02581">
    <property type="entry name" value="TMP-TENI"/>
    <property type="match status" value="1"/>
</dbReference>
<dbReference type="GO" id="GO:0004789">
    <property type="term" value="F:thiamine-phosphate diphosphorylase activity"/>
    <property type="evidence" value="ECO:0007669"/>
    <property type="project" value="UniProtKB-EC"/>
</dbReference>
<evidence type="ECO:0000256" key="1">
    <source>
        <dbReference type="ARBA" id="ARBA00003814"/>
    </source>
</evidence>
<sequence length="200" mass="19876">MSGDLVLLTDRAQLRLGRGLVRTVRECAAAGLRTVVVREHDLALAERAALVARLRDVAGLTVLASRTLVPGAHGVHLAAGQPGTGVGRSCHDLAEVATAVAAGASYVTLSPFAATASKPGYGPALPPATYAAARRLTAGSATRVLALGGIDARTAVAATTAGAHGVAVMGAVMRSADPAAEVAALLAALARPREPRGAAA</sequence>
<dbReference type="Proteomes" id="UP001239215">
    <property type="component" value="Unassembled WGS sequence"/>
</dbReference>
<comment type="function">
    <text evidence="1">Condenses 4-methyl-5-(beta-hydroxyethyl)thiazole monophosphate (THZ-P) and 2-methyl-4-amino-5-hydroxymethyl pyrimidine pyrophosphate (HMP-PP) to form thiamine monophosphate (TMP).</text>
</comment>
<dbReference type="GO" id="GO:0009228">
    <property type="term" value="P:thiamine biosynthetic process"/>
    <property type="evidence" value="ECO:0007669"/>
    <property type="project" value="UniProtKB-KW"/>
</dbReference>
<reference evidence="5" key="1">
    <citation type="submission" date="2023-07" db="EMBL/GenBank/DDBJ databases">
        <title>Functional and genomic diversity of the sorghum phyllosphere microbiome.</title>
        <authorList>
            <person name="Shade A."/>
        </authorList>
    </citation>
    <scope>NUCLEOTIDE SEQUENCE</scope>
    <source>
        <strain evidence="5">SORGH_AS_1067</strain>
    </source>
</reference>
<comment type="pathway">
    <text evidence="2">Cofactor biosynthesis; thiamine diphosphate biosynthesis.</text>
</comment>
<dbReference type="CDD" id="cd00564">
    <property type="entry name" value="TMP_TenI"/>
    <property type="match status" value="1"/>
</dbReference>
<comment type="caution">
    <text evidence="5">The sequence shown here is derived from an EMBL/GenBank/DDBJ whole genome shotgun (WGS) entry which is preliminary data.</text>
</comment>
<dbReference type="EC" id="2.5.1.3" evidence="5"/>
<name>A0AAJ1TZ31_9ACTN</name>
<evidence type="ECO:0000259" key="4">
    <source>
        <dbReference type="Pfam" id="PF02581"/>
    </source>
</evidence>
<dbReference type="EMBL" id="JAUTAN010000001">
    <property type="protein sequence ID" value="MDQ1104504.1"/>
    <property type="molecule type" value="Genomic_DNA"/>
</dbReference>
<dbReference type="PANTHER" id="PTHR20857:SF15">
    <property type="entry name" value="THIAMINE-PHOSPHATE SYNTHASE"/>
    <property type="match status" value="1"/>
</dbReference>